<keyword evidence="1" id="KW-1133">Transmembrane helix</keyword>
<reference evidence="2" key="1">
    <citation type="submission" date="2023-10" db="EMBL/GenBank/DDBJ databases">
        <authorList>
            <person name="Chen Y."/>
            <person name="Shah S."/>
            <person name="Dougan E. K."/>
            <person name="Thang M."/>
            <person name="Chan C."/>
        </authorList>
    </citation>
    <scope>NUCLEOTIDE SEQUENCE [LARGE SCALE GENOMIC DNA]</scope>
</reference>
<organism evidence="2 3">
    <name type="scientific">Prorocentrum cordatum</name>
    <dbReference type="NCBI Taxonomy" id="2364126"/>
    <lineage>
        <taxon>Eukaryota</taxon>
        <taxon>Sar</taxon>
        <taxon>Alveolata</taxon>
        <taxon>Dinophyceae</taxon>
        <taxon>Prorocentrales</taxon>
        <taxon>Prorocentraceae</taxon>
        <taxon>Prorocentrum</taxon>
    </lineage>
</organism>
<feature type="transmembrane region" description="Helical" evidence="1">
    <location>
        <begin position="311"/>
        <end position="335"/>
    </location>
</feature>
<gene>
    <name evidence="2" type="ORF">PCOR1329_LOCUS83045</name>
</gene>
<accession>A0ABN9Y740</accession>
<evidence type="ECO:0000313" key="3">
    <source>
        <dbReference type="Proteomes" id="UP001189429"/>
    </source>
</evidence>
<evidence type="ECO:0000313" key="2">
    <source>
        <dbReference type="EMBL" id="CAK0908346.1"/>
    </source>
</evidence>
<sequence>MWRTFKHFSEGRHVCRCASPLVEELSCSGSSLVESTRRIGGCIRCVSGAVGCLLRQCWAIFAATVAVLPYSDSDRILVLASATLERTRGARWRIKGTAAADDELWEDEDFLKFNNVSSSSAFCFTVLNDTNPAEQDRDEEIFQLSAATFSGNKTGVVTSKSGHKVGHWCCQGHLPNRSQLASTNCYQTDKQGTLEQVRVGEGLLQTAVGADGSVVASSVKKHAFSGLMRSDKTAAQGDEMMKDPRIFPTQIFMASLREGVDSDSLALAVEQVAHLARATSGLIVVDQRLLARLMKELGSHPARFRVIEKPFWVFMFWVGVYTFQILGSWAIGYGIEQAFKHR</sequence>
<keyword evidence="1" id="KW-0472">Membrane</keyword>
<comment type="caution">
    <text evidence="2">The sequence shown here is derived from an EMBL/GenBank/DDBJ whole genome shotgun (WGS) entry which is preliminary data.</text>
</comment>
<protein>
    <recommendedName>
        <fullName evidence="4">Transmembrane protein</fullName>
    </recommendedName>
</protein>
<proteinExistence type="predicted"/>
<name>A0ABN9Y740_9DINO</name>
<dbReference type="EMBL" id="CAUYUJ010021993">
    <property type="protein sequence ID" value="CAK0908346.1"/>
    <property type="molecule type" value="Genomic_DNA"/>
</dbReference>
<keyword evidence="3" id="KW-1185">Reference proteome</keyword>
<evidence type="ECO:0000256" key="1">
    <source>
        <dbReference type="SAM" id="Phobius"/>
    </source>
</evidence>
<evidence type="ECO:0008006" key="4">
    <source>
        <dbReference type="Google" id="ProtNLM"/>
    </source>
</evidence>
<keyword evidence="1" id="KW-0812">Transmembrane</keyword>
<dbReference type="Proteomes" id="UP001189429">
    <property type="component" value="Unassembled WGS sequence"/>
</dbReference>